<protein>
    <recommendedName>
        <fullName evidence="5">HAP1 N-terminal domain-containing protein</fullName>
    </recommendedName>
</protein>
<dbReference type="PANTHER" id="PTHR32123">
    <property type="entry name" value="BICD FAMILY-LIKE CARGO ADAPTER"/>
    <property type="match status" value="1"/>
</dbReference>
<dbReference type="Proteomes" id="UP001234178">
    <property type="component" value="Unassembled WGS sequence"/>
</dbReference>
<dbReference type="EMBL" id="JAOYFB010000040">
    <property type="protein sequence ID" value="KAK4036341.1"/>
    <property type="molecule type" value="Genomic_DNA"/>
</dbReference>
<organism evidence="3 4">
    <name type="scientific">Daphnia magna</name>
    <dbReference type="NCBI Taxonomy" id="35525"/>
    <lineage>
        <taxon>Eukaryota</taxon>
        <taxon>Metazoa</taxon>
        <taxon>Ecdysozoa</taxon>
        <taxon>Arthropoda</taxon>
        <taxon>Crustacea</taxon>
        <taxon>Branchiopoda</taxon>
        <taxon>Diplostraca</taxon>
        <taxon>Cladocera</taxon>
        <taxon>Anomopoda</taxon>
        <taxon>Daphniidae</taxon>
        <taxon>Daphnia</taxon>
    </lineage>
</organism>
<keyword evidence="4" id="KW-1185">Reference proteome</keyword>
<evidence type="ECO:0000313" key="3">
    <source>
        <dbReference type="EMBL" id="KAK4036341.1"/>
    </source>
</evidence>
<feature type="compositionally biased region" description="Basic and acidic residues" evidence="2">
    <location>
        <begin position="27"/>
        <end position="39"/>
    </location>
</feature>
<dbReference type="InterPro" id="IPR051149">
    <property type="entry name" value="Spindly/BICDR_Dynein_Adapter"/>
</dbReference>
<gene>
    <name evidence="3" type="ORF">OUZ56_028400</name>
</gene>
<comment type="caution">
    <text evidence="3">The sequence shown here is derived from an EMBL/GenBank/DDBJ whole genome shotgun (WGS) entry which is preliminary data.</text>
</comment>
<proteinExistence type="predicted"/>
<reference evidence="3 4" key="1">
    <citation type="journal article" date="2023" name="Nucleic Acids Res.">
        <title>The hologenome of Daphnia magna reveals possible DNA methylation and microbiome-mediated evolution of the host genome.</title>
        <authorList>
            <person name="Chaturvedi A."/>
            <person name="Li X."/>
            <person name="Dhandapani V."/>
            <person name="Marshall H."/>
            <person name="Kissane S."/>
            <person name="Cuenca-Cambronero M."/>
            <person name="Asole G."/>
            <person name="Calvet F."/>
            <person name="Ruiz-Romero M."/>
            <person name="Marangio P."/>
            <person name="Guigo R."/>
            <person name="Rago D."/>
            <person name="Mirbahai L."/>
            <person name="Eastwood N."/>
            <person name="Colbourne J.K."/>
            <person name="Zhou J."/>
            <person name="Mallon E."/>
            <person name="Orsini L."/>
        </authorList>
    </citation>
    <scope>NUCLEOTIDE SEQUENCE [LARGE SCALE GENOMIC DNA]</scope>
    <source>
        <strain evidence="3">LRV0_1</strain>
    </source>
</reference>
<evidence type="ECO:0000256" key="2">
    <source>
        <dbReference type="SAM" id="MobiDB-lite"/>
    </source>
</evidence>
<accession>A0ABR0B3U3</accession>
<evidence type="ECO:0000313" key="4">
    <source>
        <dbReference type="Proteomes" id="UP001234178"/>
    </source>
</evidence>
<evidence type="ECO:0000256" key="1">
    <source>
        <dbReference type="ARBA" id="ARBA00023054"/>
    </source>
</evidence>
<dbReference type="PANTHER" id="PTHR32123:SF13">
    <property type="entry name" value="BICAUDAL D-RELATED PROTEIN HOMOLOG"/>
    <property type="match status" value="1"/>
</dbReference>
<keyword evidence="1" id="KW-0175">Coiled coil</keyword>
<evidence type="ECO:0008006" key="5">
    <source>
        <dbReference type="Google" id="ProtNLM"/>
    </source>
</evidence>
<sequence>MPGENRHQSRSNFNGHHMLDDYAIMEQQHKHQPTADHSEPVGNGSLQELYAQLVQKERDLLLAAQLGKALLEKNEELGLQNEKMAEEYSRQLESSSDNKI</sequence>
<name>A0ABR0B3U3_9CRUS</name>
<feature type="region of interest" description="Disordered" evidence="2">
    <location>
        <begin position="1"/>
        <end position="43"/>
    </location>
</feature>